<feature type="domain" description="MobA-like NTP transferase" evidence="1">
    <location>
        <begin position="22"/>
        <end position="221"/>
    </location>
</feature>
<dbReference type="CDD" id="cd04182">
    <property type="entry name" value="GT_2_like_f"/>
    <property type="match status" value="1"/>
</dbReference>
<dbReference type="PANTHER" id="PTHR43777">
    <property type="entry name" value="MOLYBDENUM COFACTOR CYTIDYLYLTRANSFERASE"/>
    <property type="match status" value="1"/>
</dbReference>
<keyword evidence="3" id="KW-1185">Reference proteome</keyword>
<evidence type="ECO:0000313" key="2">
    <source>
        <dbReference type="EMBL" id="GAA3720116.1"/>
    </source>
</evidence>
<dbReference type="Pfam" id="PF12804">
    <property type="entry name" value="NTP_transf_3"/>
    <property type="match status" value="1"/>
</dbReference>
<evidence type="ECO:0000313" key="3">
    <source>
        <dbReference type="Proteomes" id="UP001501468"/>
    </source>
</evidence>
<name>A0ABP7EJP0_9MICO</name>
<dbReference type="EMBL" id="BAABDC010000011">
    <property type="protein sequence ID" value="GAA3720116.1"/>
    <property type="molecule type" value="Genomic_DNA"/>
</dbReference>
<dbReference type="InterPro" id="IPR029044">
    <property type="entry name" value="Nucleotide-diphossugar_trans"/>
</dbReference>
<dbReference type="InterPro" id="IPR025877">
    <property type="entry name" value="MobA-like_NTP_Trfase"/>
</dbReference>
<organism evidence="2 3">
    <name type="scientific">Terrabacter ginsenosidimutans</name>
    <dbReference type="NCBI Taxonomy" id="490575"/>
    <lineage>
        <taxon>Bacteria</taxon>
        <taxon>Bacillati</taxon>
        <taxon>Actinomycetota</taxon>
        <taxon>Actinomycetes</taxon>
        <taxon>Micrococcales</taxon>
        <taxon>Intrasporangiaceae</taxon>
        <taxon>Terrabacter</taxon>
    </lineage>
</organism>
<dbReference type="Gene3D" id="3.90.550.10">
    <property type="entry name" value="Spore Coat Polysaccharide Biosynthesis Protein SpsA, Chain A"/>
    <property type="match status" value="1"/>
</dbReference>
<dbReference type="Proteomes" id="UP001501468">
    <property type="component" value="Unassembled WGS sequence"/>
</dbReference>
<evidence type="ECO:0000259" key="1">
    <source>
        <dbReference type="Pfam" id="PF12804"/>
    </source>
</evidence>
<gene>
    <name evidence="2" type="ORF">GCM10022399_40590</name>
</gene>
<reference evidence="3" key="1">
    <citation type="journal article" date="2019" name="Int. J. Syst. Evol. Microbiol.">
        <title>The Global Catalogue of Microorganisms (GCM) 10K type strain sequencing project: providing services to taxonomists for standard genome sequencing and annotation.</title>
        <authorList>
            <consortium name="The Broad Institute Genomics Platform"/>
            <consortium name="The Broad Institute Genome Sequencing Center for Infectious Disease"/>
            <person name="Wu L."/>
            <person name="Ma J."/>
        </authorList>
    </citation>
    <scope>NUCLEOTIDE SEQUENCE [LARGE SCALE GENOMIC DNA]</scope>
    <source>
        <strain evidence="3">JCM 17125</strain>
    </source>
</reference>
<dbReference type="SUPFAM" id="SSF53448">
    <property type="entry name" value="Nucleotide-diphospho-sugar transferases"/>
    <property type="match status" value="1"/>
</dbReference>
<accession>A0ABP7EJP0</accession>
<comment type="caution">
    <text evidence="2">The sequence shown here is derived from an EMBL/GenBank/DDBJ whole genome shotgun (WGS) entry which is preliminary data.</text>
</comment>
<proteinExistence type="predicted"/>
<protein>
    <submittedName>
        <fullName evidence="2">Nucleotidyltransferase family protein</fullName>
    </submittedName>
</protein>
<dbReference type="PANTHER" id="PTHR43777:SF1">
    <property type="entry name" value="MOLYBDENUM COFACTOR CYTIDYLYLTRANSFERASE"/>
    <property type="match status" value="1"/>
</dbReference>
<sequence>MSDVQSGSHAAAVHGRATHVRGLVLAAGAGRRMGGPKALVRRHPGDPTLVERAITLLHAGGCAGITVVVGAAAQEVTAIVTALGRDVDVVSCPDWHEGMGASLRAGLTALTRSTHEGEGCVDAVLVTLVDLPDLTPEVVARVLDTPGHVDNAHSPHPDPDEHAVDLHQTSGPTIPELRATLRRAAYDGVPGHPALIGRDHWEGVIATAVGDHGARHYYRAHPHELVECGDLATGRDADTPDELDSSR</sequence>